<dbReference type="PROSITE" id="PS01090">
    <property type="entry name" value="TATD_2"/>
    <property type="match status" value="1"/>
</dbReference>
<dbReference type="InterPro" id="IPR018228">
    <property type="entry name" value="DNase_TatD-rel_CS"/>
</dbReference>
<dbReference type="SUPFAM" id="SSF52540">
    <property type="entry name" value="P-loop containing nucleoside triphosphate hydrolases"/>
    <property type="match status" value="1"/>
</dbReference>
<protein>
    <submittedName>
        <fullName evidence="1">DNMP kinase</fullName>
    </submittedName>
</protein>
<keyword evidence="1" id="KW-0418">Kinase</keyword>
<dbReference type="GO" id="GO:0016301">
    <property type="term" value="F:kinase activity"/>
    <property type="evidence" value="ECO:0007669"/>
    <property type="project" value="UniProtKB-KW"/>
</dbReference>
<keyword evidence="1" id="KW-0808">Transferase</keyword>
<proteinExistence type="predicted"/>
<dbReference type="InterPro" id="IPR023191">
    <property type="entry name" value="DNMP_kinase_N"/>
</dbReference>
<sequence length="239" mass="26864">MLLMLSGAIGAGKDTFGEFLYDSFDKFGYSVEVVKFADPIREAAFKLGFNPDDRATKEVPAIRHYKLSELDEAIFTTHTCLTPYERRMVAVRVHQRLINIRKEKHDGIYKPVVSTREFMQVVGGTVRDAKEDYYIQHMLLNTPESRVNICTDTRFINEQRIGDYSVYVERPNNPLAVHTRDASEAAQALLRGAAKKVILNNSTLDNLAEEADYVATTLISKGYCDDAVKDAGGTGIFIE</sequence>
<name>A0A2D2W2S5_9CAUD</name>
<gene>
    <name evidence="1" type="ORF">PGT2_g00027</name>
</gene>
<keyword evidence="2" id="KW-1185">Reference proteome</keyword>
<accession>A0A2D2W2S5</accession>
<organism evidence="1 2">
    <name type="scientific">Escherichia phage PGT2</name>
    <dbReference type="NCBI Taxonomy" id="2047782"/>
    <lineage>
        <taxon>Viruses</taxon>
        <taxon>Duplodnaviria</taxon>
        <taxon>Heunggongvirae</taxon>
        <taxon>Uroviricota</taxon>
        <taxon>Caudoviricetes</taxon>
        <taxon>Autographivirales</taxon>
        <taxon>Autonotataviridae</taxon>
        <taxon>Ermolevavirus</taxon>
        <taxon>Ermolevavirus PGT2</taxon>
    </lineage>
</organism>
<dbReference type="Gene3D" id="1.10.238.70">
    <property type="match status" value="1"/>
</dbReference>
<dbReference type="Gene3D" id="3.40.50.300">
    <property type="entry name" value="P-loop containing nucleotide triphosphate hydrolases"/>
    <property type="match status" value="1"/>
</dbReference>
<reference evidence="1 2" key="1">
    <citation type="submission" date="2017-10" db="EMBL/GenBank/DDBJ databases">
        <title>Complete genome sequence of Escherichia coli bacteriophage PGT2.</title>
        <authorList>
            <person name="Kulikov E.E."/>
            <person name="Golomidova A.K."/>
            <person name="Kudryavtseva A.V."/>
            <person name="Letarov A.V."/>
        </authorList>
    </citation>
    <scope>NUCLEOTIDE SEQUENCE [LARGE SCALE GENOMIC DNA]</scope>
</reference>
<dbReference type="EMBL" id="MG201401">
    <property type="protein sequence ID" value="ATS92445.1"/>
    <property type="molecule type" value="Genomic_DNA"/>
</dbReference>
<dbReference type="InterPro" id="IPR027417">
    <property type="entry name" value="P-loop_NTPase"/>
</dbReference>
<evidence type="ECO:0000313" key="2">
    <source>
        <dbReference type="Proteomes" id="UP000240674"/>
    </source>
</evidence>
<dbReference type="Proteomes" id="UP000240674">
    <property type="component" value="Segment"/>
</dbReference>
<evidence type="ECO:0000313" key="1">
    <source>
        <dbReference type="EMBL" id="ATS92445.1"/>
    </source>
</evidence>